<protein>
    <submittedName>
        <fullName evidence="1">Uncharacterized protein</fullName>
    </submittedName>
</protein>
<gene>
    <name evidence="1" type="ORF">VA603_19175</name>
</gene>
<dbReference type="Proteomes" id="UP001301653">
    <property type="component" value="Unassembled WGS sequence"/>
</dbReference>
<proteinExistence type="predicted"/>
<organism evidence="1 2">
    <name type="scientific">Stenotrophomonas capsici</name>
    <dbReference type="NCBI Taxonomy" id="3110230"/>
    <lineage>
        <taxon>Bacteria</taxon>
        <taxon>Pseudomonadati</taxon>
        <taxon>Pseudomonadota</taxon>
        <taxon>Gammaproteobacteria</taxon>
        <taxon>Lysobacterales</taxon>
        <taxon>Lysobacteraceae</taxon>
        <taxon>Stenotrophomonas</taxon>
    </lineage>
</organism>
<dbReference type="EMBL" id="JAYFUH010000263">
    <property type="protein sequence ID" value="MEA5669659.1"/>
    <property type="molecule type" value="Genomic_DNA"/>
</dbReference>
<dbReference type="RefSeq" id="WP_323439784.1">
    <property type="nucleotide sequence ID" value="NZ_JAYFUH010000263.1"/>
</dbReference>
<accession>A0ABU5VAE2</accession>
<evidence type="ECO:0000313" key="1">
    <source>
        <dbReference type="EMBL" id="MEA5669659.1"/>
    </source>
</evidence>
<reference evidence="1 2" key="1">
    <citation type="submission" date="2023-12" db="EMBL/GenBank/DDBJ databases">
        <title>Stenotrophomonas guangdongensis sp. nov., isolated from wilted pepper plants (Capsicum annuum).</title>
        <authorList>
            <person name="Qiu M."/>
            <person name="Li Y."/>
            <person name="Liu Q."/>
            <person name="Zhang X."/>
            <person name="Huang Y."/>
            <person name="Guo R."/>
            <person name="Hu M."/>
            <person name="Zhou J."/>
            <person name="Zhou X."/>
        </authorList>
    </citation>
    <scope>NUCLEOTIDE SEQUENCE [LARGE SCALE GENOMIC DNA]</scope>
    <source>
        <strain evidence="1 2">MH1</strain>
    </source>
</reference>
<sequence>MKCQVAMLNEDGIGMFRMWLKAPAGMPPREILTDPRFSIVLEEDHEIDLDRRFETTYELGRYLHEEVFGGSVDRLKLRGRHGLWAWISLAMIGSLLRRGRGKTGLPLGEAHYVHAGERLGYRLIARTAWEVVCLHGDNARLPFSSPASPWGDVAEQMTSRQEIFMHPSFWKVAGVLYLEADGRVKRGVSAIRSAGHRKNPRSRVGLGGLRRLAVSFGQFERTYLLRAMTAEQIIGILPREYGAWAPAQAQVQVTEMA</sequence>
<comment type="caution">
    <text evidence="1">The sequence shown here is derived from an EMBL/GenBank/DDBJ whole genome shotgun (WGS) entry which is preliminary data.</text>
</comment>
<name>A0ABU5VAE2_9GAMM</name>
<evidence type="ECO:0000313" key="2">
    <source>
        <dbReference type="Proteomes" id="UP001301653"/>
    </source>
</evidence>
<keyword evidence="2" id="KW-1185">Reference proteome</keyword>